<organism evidence="1 2">
    <name type="scientific">Hyalomma asiaticum</name>
    <name type="common">Tick</name>
    <dbReference type="NCBI Taxonomy" id="266040"/>
    <lineage>
        <taxon>Eukaryota</taxon>
        <taxon>Metazoa</taxon>
        <taxon>Ecdysozoa</taxon>
        <taxon>Arthropoda</taxon>
        <taxon>Chelicerata</taxon>
        <taxon>Arachnida</taxon>
        <taxon>Acari</taxon>
        <taxon>Parasitiformes</taxon>
        <taxon>Ixodida</taxon>
        <taxon>Ixodoidea</taxon>
        <taxon>Ixodidae</taxon>
        <taxon>Hyalomminae</taxon>
        <taxon>Hyalomma</taxon>
    </lineage>
</organism>
<dbReference type="EMBL" id="CM023481">
    <property type="protein sequence ID" value="KAH6944526.1"/>
    <property type="molecule type" value="Genomic_DNA"/>
</dbReference>
<sequence>MEATSPTTGKFEVTQVTTPDSLAGQNSSTPLSPSIGDQDSDPSTVRLIPDARSALRPHGRPSRIACFEHSLCYKRVSGAVCDVRDDRPPDLQKWIPGPQHRSLLCFIYAGG</sequence>
<protein>
    <submittedName>
        <fullName evidence="1">Uncharacterized protein</fullName>
    </submittedName>
</protein>
<evidence type="ECO:0000313" key="2">
    <source>
        <dbReference type="Proteomes" id="UP000821845"/>
    </source>
</evidence>
<keyword evidence="2" id="KW-1185">Reference proteome</keyword>
<comment type="caution">
    <text evidence="1">The sequence shown here is derived from an EMBL/GenBank/DDBJ whole genome shotgun (WGS) entry which is preliminary data.</text>
</comment>
<dbReference type="Proteomes" id="UP000821845">
    <property type="component" value="Chromosome 1"/>
</dbReference>
<accession>A0ACB7TEH2</accession>
<gene>
    <name evidence="1" type="ORF">HPB50_003736</name>
</gene>
<name>A0ACB7TEH2_HYAAI</name>
<evidence type="ECO:0000313" key="1">
    <source>
        <dbReference type="EMBL" id="KAH6944526.1"/>
    </source>
</evidence>
<proteinExistence type="predicted"/>
<reference evidence="1" key="1">
    <citation type="submission" date="2020-05" db="EMBL/GenBank/DDBJ databases">
        <title>Large-scale comparative analyses of tick genomes elucidate their genetic diversity and vector capacities.</title>
        <authorList>
            <person name="Jia N."/>
            <person name="Wang J."/>
            <person name="Shi W."/>
            <person name="Du L."/>
            <person name="Sun Y."/>
            <person name="Zhan W."/>
            <person name="Jiang J."/>
            <person name="Wang Q."/>
            <person name="Zhang B."/>
            <person name="Ji P."/>
            <person name="Sakyi L.B."/>
            <person name="Cui X."/>
            <person name="Yuan T."/>
            <person name="Jiang B."/>
            <person name="Yang W."/>
            <person name="Lam T.T.-Y."/>
            <person name="Chang Q."/>
            <person name="Ding S."/>
            <person name="Wang X."/>
            <person name="Zhu J."/>
            <person name="Ruan X."/>
            <person name="Zhao L."/>
            <person name="Wei J."/>
            <person name="Que T."/>
            <person name="Du C."/>
            <person name="Cheng J."/>
            <person name="Dai P."/>
            <person name="Han X."/>
            <person name="Huang E."/>
            <person name="Gao Y."/>
            <person name="Liu J."/>
            <person name="Shao H."/>
            <person name="Ye R."/>
            <person name="Li L."/>
            <person name="Wei W."/>
            <person name="Wang X."/>
            <person name="Wang C."/>
            <person name="Yang T."/>
            <person name="Huo Q."/>
            <person name="Li W."/>
            <person name="Guo W."/>
            <person name="Chen H."/>
            <person name="Zhou L."/>
            <person name="Ni X."/>
            <person name="Tian J."/>
            <person name="Zhou Y."/>
            <person name="Sheng Y."/>
            <person name="Liu T."/>
            <person name="Pan Y."/>
            <person name="Xia L."/>
            <person name="Li J."/>
            <person name="Zhao F."/>
            <person name="Cao W."/>
        </authorList>
    </citation>
    <scope>NUCLEOTIDE SEQUENCE</scope>
    <source>
        <strain evidence="1">Hyas-2018</strain>
    </source>
</reference>